<accession>A0ABX1GPC6</accession>
<sequence>MIKFFRHIRQKLLNEGKSSKYLTYAIGEIALVVFGILIALQINNWNNDRLNVQKEIWYLDNIANDMFNQKSGLLQLKKEYLNSVSVSENLLLDVKVSKQYESIDSLSQKLNQLMTSHSYRNIDNTYREMVSSGQVSLIENDSLILEIIDFYIYSSEVEEMFKVNQDQLFFGEIFPVLNKYAQVDISDYTENKAIVFEDEEISGFLKNELKNSKNKLELTNAIRNKLKILHDFLITIEESLDEVNRIIGKIDMEIENLK</sequence>
<name>A0ABX1GPC6_9FLAO</name>
<comment type="caution">
    <text evidence="2">The sequence shown here is derived from an EMBL/GenBank/DDBJ whole genome shotgun (WGS) entry which is preliminary data.</text>
</comment>
<keyword evidence="3" id="KW-1185">Reference proteome</keyword>
<keyword evidence="1" id="KW-0812">Transmembrane</keyword>
<evidence type="ECO:0000256" key="1">
    <source>
        <dbReference type="SAM" id="Phobius"/>
    </source>
</evidence>
<dbReference type="Proteomes" id="UP000718451">
    <property type="component" value="Unassembled WGS sequence"/>
</dbReference>
<dbReference type="RefSeq" id="WP_168550557.1">
    <property type="nucleotide sequence ID" value="NZ_JAAWWL010000001.1"/>
</dbReference>
<feature type="transmembrane region" description="Helical" evidence="1">
    <location>
        <begin position="21"/>
        <end position="42"/>
    </location>
</feature>
<organism evidence="2 3">
    <name type="scientific">Croceivirga thetidis</name>
    <dbReference type="NCBI Taxonomy" id="2721623"/>
    <lineage>
        <taxon>Bacteria</taxon>
        <taxon>Pseudomonadati</taxon>
        <taxon>Bacteroidota</taxon>
        <taxon>Flavobacteriia</taxon>
        <taxon>Flavobacteriales</taxon>
        <taxon>Flavobacteriaceae</taxon>
        <taxon>Croceivirga</taxon>
    </lineage>
</organism>
<evidence type="ECO:0000313" key="3">
    <source>
        <dbReference type="Proteomes" id="UP000718451"/>
    </source>
</evidence>
<keyword evidence="1" id="KW-1133">Transmembrane helix</keyword>
<dbReference type="EMBL" id="JAAWWL010000001">
    <property type="protein sequence ID" value="NKI30941.1"/>
    <property type="molecule type" value="Genomic_DNA"/>
</dbReference>
<keyword evidence="1" id="KW-0472">Membrane</keyword>
<dbReference type="InterPro" id="IPR045749">
    <property type="entry name" value="DUF6090"/>
</dbReference>
<reference evidence="2 3" key="1">
    <citation type="submission" date="2020-04" db="EMBL/GenBank/DDBJ databases">
        <authorList>
            <person name="Yoon J."/>
        </authorList>
    </citation>
    <scope>NUCLEOTIDE SEQUENCE [LARGE SCALE GENOMIC DNA]</scope>
    <source>
        <strain evidence="2 3">DJ-13</strain>
    </source>
</reference>
<protein>
    <submittedName>
        <fullName evidence="2">DUF4134 domain-containing protein</fullName>
    </submittedName>
</protein>
<gene>
    <name evidence="2" type="ORF">HCU67_03235</name>
</gene>
<dbReference type="Pfam" id="PF19578">
    <property type="entry name" value="DUF6090"/>
    <property type="match status" value="1"/>
</dbReference>
<proteinExistence type="predicted"/>
<evidence type="ECO:0000313" key="2">
    <source>
        <dbReference type="EMBL" id="NKI30941.1"/>
    </source>
</evidence>